<feature type="region of interest" description="Disordered" evidence="1">
    <location>
        <begin position="437"/>
        <end position="567"/>
    </location>
</feature>
<sequence length="928" mass="102708">MAFPVPSHLPRKGIPYDISSQILSKVSSATSKSLNADLASSWIGELDETILQTKSRIHERLHADLPAFERQLSTSRSIQNRLHTLTENVEILTDAVSHPESGLIPKLLHALSEHSSLVQFTLDAEVTHESLSHLLKCRTHFNDLDGLFKEGKLPEAVRACCDLEKALGEAPEALSRSEVMLELKRQFRATKDRAEEQLSDALSRSVVISAREIVIRPSVQVRQSSTILTLPSVLSSLSVASLSNHLTTLRRDLTAHYIEYIVTQPATVSLTSGKDITGTPEHRLSVFPSPPNNEDRAQRLTNIALIFDFLDAHFFPALPHLSVGSFKRSLCKPLSTALLNRFLVPLLPSSLIALPDFLALVRQTVEVEEKYVVGMLNQDVRDREVKVWADGVATHYERKRRVDILEEARQIVVRDDEGRKISIEVIVEEIVMDLPQPEEDGTWGFEAESKSGEQPSTNMEEDRWGFDEDNAEEQDGWGFDDEAAEPKPETQHSPPPPPEPAQVEDEDPSDAWGWNEEDETNDHDGAATSSDADNNAVWDDPWADEDSPPEPPAKPSPQSFASAAPKRATRLEKLANKGKNNPAAQQLSIISPALVGPPPPTPINPKKQAKNEGDRDIRNISPRADVASAVEAALSEGEEFASAHGIFDGPMLRQRGLVLLQSAPSVFDLFRALYPVKFGRGLLNSAERSMVFANDCTYLSEYAARLARGERERDVNNKLVEVSERLEILGDSWREDSIDRQKLVIVKLLADAEGFMGTADQNQFDECEGAITSVLGQIRNVAKQWKGVMRKSAYFPAVGSLVDAALEAILDSILALPDITEVESHRLSELCRILSALEGIFMEDPDQPSLVVAYVPSWLKFSYLSEILEASLADVSYLFEEGALVDFEVHELVKLVRALFADTPHRSSTINKLMAGHPQIPAGHPQIP</sequence>
<dbReference type="OrthoDB" id="534815at2759"/>
<evidence type="ECO:0000256" key="1">
    <source>
        <dbReference type="SAM" id="MobiDB-lite"/>
    </source>
</evidence>
<dbReference type="GO" id="GO:0005737">
    <property type="term" value="C:cytoplasm"/>
    <property type="evidence" value="ECO:0007669"/>
    <property type="project" value="GOC"/>
</dbReference>
<dbReference type="AlphaFoldDB" id="A0A4V3XEU7"/>
<proteinExistence type="predicted"/>
<dbReference type="InterPro" id="IPR055148">
    <property type="entry name" value="ZW10_C_2"/>
</dbReference>
<dbReference type="EMBL" id="SGPL01000236">
    <property type="protein sequence ID" value="THH14983.1"/>
    <property type="molecule type" value="Genomic_DNA"/>
</dbReference>
<organism evidence="3 4">
    <name type="scientific">Bondarzewia mesenterica</name>
    <dbReference type="NCBI Taxonomy" id="1095465"/>
    <lineage>
        <taxon>Eukaryota</taxon>
        <taxon>Fungi</taxon>
        <taxon>Dikarya</taxon>
        <taxon>Basidiomycota</taxon>
        <taxon>Agaricomycotina</taxon>
        <taxon>Agaricomycetes</taxon>
        <taxon>Russulales</taxon>
        <taxon>Bondarzewiaceae</taxon>
        <taxon>Bondarzewia</taxon>
    </lineage>
</organism>
<feature type="compositionally biased region" description="Acidic residues" evidence="1">
    <location>
        <begin position="467"/>
        <end position="483"/>
    </location>
</feature>
<accession>A0A4V3XEU7</accession>
<dbReference type="Pfam" id="PF22766">
    <property type="entry name" value="ZW10_C2"/>
    <property type="match status" value="1"/>
</dbReference>
<dbReference type="InterPro" id="IPR046362">
    <property type="entry name" value="Zw10/DSL1_C_sf"/>
</dbReference>
<reference evidence="3 4" key="1">
    <citation type="submission" date="2019-02" db="EMBL/GenBank/DDBJ databases">
        <title>Genome sequencing of the rare red list fungi Bondarzewia mesenterica.</title>
        <authorList>
            <person name="Buettner E."/>
            <person name="Kellner H."/>
        </authorList>
    </citation>
    <scope>NUCLEOTIDE SEQUENCE [LARGE SCALE GENOMIC DNA]</scope>
    <source>
        <strain evidence="3 4">DSM 108281</strain>
    </source>
</reference>
<protein>
    <recommendedName>
        <fullName evidence="2">ZW10 C-terminal helical domain-containing protein</fullName>
    </recommendedName>
</protein>
<feature type="region of interest" description="Disordered" evidence="1">
    <location>
        <begin position="590"/>
        <end position="618"/>
    </location>
</feature>
<evidence type="ECO:0000313" key="3">
    <source>
        <dbReference type="EMBL" id="THH14983.1"/>
    </source>
</evidence>
<feature type="domain" description="ZW10 C-terminal helical" evidence="2">
    <location>
        <begin position="770"/>
        <end position="913"/>
    </location>
</feature>
<feature type="compositionally biased region" description="Basic and acidic residues" evidence="1">
    <location>
        <begin position="609"/>
        <end position="618"/>
    </location>
</feature>
<dbReference type="PANTHER" id="PTHR12205:SF0">
    <property type="entry name" value="CENTROMERE_KINETOCHORE PROTEIN ZW10 HOMOLOG"/>
    <property type="match status" value="1"/>
</dbReference>
<keyword evidence="4" id="KW-1185">Reference proteome</keyword>
<dbReference type="Gene3D" id="1.10.357.150">
    <property type="match status" value="1"/>
</dbReference>
<dbReference type="GO" id="GO:0006888">
    <property type="term" value="P:endoplasmic reticulum to Golgi vesicle-mediated transport"/>
    <property type="evidence" value="ECO:0007669"/>
    <property type="project" value="TreeGrafter"/>
</dbReference>
<comment type="caution">
    <text evidence="3">The sequence shown here is derived from an EMBL/GenBank/DDBJ whole genome shotgun (WGS) entry which is preliminary data.</text>
</comment>
<dbReference type="GO" id="GO:1990423">
    <property type="term" value="C:RZZ complex"/>
    <property type="evidence" value="ECO:0007669"/>
    <property type="project" value="TreeGrafter"/>
</dbReference>
<gene>
    <name evidence="3" type="ORF">EW146_g5425</name>
</gene>
<dbReference type="GO" id="GO:0007094">
    <property type="term" value="P:mitotic spindle assembly checkpoint signaling"/>
    <property type="evidence" value="ECO:0007669"/>
    <property type="project" value="TreeGrafter"/>
</dbReference>
<feature type="compositionally biased region" description="Acidic residues" evidence="1">
    <location>
        <begin position="502"/>
        <end position="521"/>
    </location>
</feature>
<dbReference type="PANTHER" id="PTHR12205">
    <property type="entry name" value="CENTROMERE/KINETOCHORE PROTEIN ZW10"/>
    <property type="match status" value="1"/>
</dbReference>
<evidence type="ECO:0000313" key="4">
    <source>
        <dbReference type="Proteomes" id="UP000310158"/>
    </source>
</evidence>
<name>A0A4V3XEU7_9AGAM</name>
<evidence type="ECO:0000259" key="2">
    <source>
        <dbReference type="Pfam" id="PF22766"/>
    </source>
</evidence>
<dbReference type="Proteomes" id="UP000310158">
    <property type="component" value="Unassembled WGS sequence"/>
</dbReference>